<reference evidence="1 2" key="1">
    <citation type="submission" date="2018-06" db="EMBL/GenBank/DDBJ databases">
        <title>Extensive metabolic versatility and redundancy in microbially diverse, dynamic hydrothermal sediments.</title>
        <authorList>
            <person name="Dombrowski N."/>
            <person name="Teske A."/>
            <person name="Baker B.J."/>
        </authorList>
    </citation>
    <scope>NUCLEOTIDE SEQUENCE [LARGE SCALE GENOMIC DNA]</scope>
    <source>
        <strain evidence="1">B47_G16</strain>
    </source>
</reference>
<evidence type="ECO:0000313" key="1">
    <source>
        <dbReference type="EMBL" id="RLE09484.1"/>
    </source>
</evidence>
<comment type="caution">
    <text evidence="1">The sequence shown here is derived from an EMBL/GenBank/DDBJ whole genome shotgun (WGS) entry which is preliminary data.</text>
</comment>
<evidence type="ECO:0000313" key="2">
    <source>
        <dbReference type="Proteomes" id="UP000279422"/>
    </source>
</evidence>
<dbReference type="EMBL" id="QMPZ01000043">
    <property type="protein sequence ID" value="RLE09484.1"/>
    <property type="molecule type" value="Genomic_DNA"/>
</dbReference>
<sequence length="81" mass="9971">MKEVWTLSEKALFLLSLFRFNHIKMPKEVTDILIRKMILRTLRKTKGNIRATARRLSFLLIQYTWRKMRRRERTLRISSYT</sequence>
<accession>A0A497E3X6</accession>
<gene>
    <name evidence="1" type="ORF">DRJ00_04045</name>
</gene>
<proteinExistence type="predicted"/>
<organism evidence="1 2">
    <name type="scientific">Aerophobetes bacterium</name>
    <dbReference type="NCBI Taxonomy" id="2030807"/>
    <lineage>
        <taxon>Bacteria</taxon>
        <taxon>Candidatus Aerophobota</taxon>
    </lineage>
</organism>
<protein>
    <submittedName>
        <fullName evidence="1">Uncharacterized protein</fullName>
    </submittedName>
</protein>
<dbReference type="AlphaFoldDB" id="A0A497E3X6"/>
<name>A0A497E3X6_UNCAE</name>
<dbReference type="Proteomes" id="UP000279422">
    <property type="component" value="Unassembled WGS sequence"/>
</dbReference>